<dbReference type="STRING" id="399497.BW733_16595"/>
<dbReference type="RefSeq" id="WP_077352215.1">
    <property type="nucleotide sequence ID" value="NZ_CP019607.1"/>
</dbReference>
<keyword evidence="4" id="KW-1185">Reference proteome</keyword>
<dbReference type="AlphaFoldDB" id="A0A1Q2D156"/>
<dbReference type="EMBL" id="CP019607">
    <property type="protein sequence ID" value="AQP52200.1"/>
    <property type="molecule type" value="Genomic_DNA"/>
</dbReference>
<dbReference type="InterPro" id="IPR051599">
    <property type="entry name" value="Cell_Envelope_Assoc"/>
</dbReference>
<feature type="transmembrane region" description="Helical" evidence="1">
    <location>
        <begin position="6"/>
        <end position="22"/>
    </location>
</feature>
<dbReference type="OrthoDB" id="9782395at2"/>
<keyword evidence="1" id="KW-0812">Transmembrane</keyword>
<dbReference type="PANTHER" id="PTHR30336">
    <property type="entry name" value="INNER MEMBRANE PROTEIN, PROBABLE PERMEASE"/>
    <property type="match status" value="1"/>
</dbReference>
<name>A0A1Q2D156_9ACTN</name>
<sequence>MTLGLFVPGLLLLAVFGIGVWRESRRFGLGLILCLAVVELAGALTITIVDAISRSISEEVGASGLLLALILLVLGIAVLGVFLIVNAFTMRRKEGLGLSVLLSAAFGVSIVGYVVGGIVAAFGNNTDVVYFLILLGLPAGYVAFLFVSYLLYSQLYQWGTRRFGGPVDAVVVLGSGLGGGERVTPLLAGRLESGRAVFEKSVEAGRSPILIVSGGQGADEKVSEAAAMSRYLVEQKFPADCLVREDRSTDTEENLANSAELMQRWGAEGEVAVATSNYHAFRSAVIMRKAGIPGYTVGCRTARYYWPSATIREFAAILLEHSRINLVLIVLLCIPLGISIVGRLAGAF</sequence>
<evidence type="ECO:0000313" key="4">
    <source>
        <dbReference type="Proteomes" id="UP000188235"/>
    </source>
</evidence>
<accession>A0A1Q2D156</accession>
<dbReference type="KEGG" id="tfa:BW733_16595"/>
<feature type="transmembrane region" description="Helical" evidence="1">
    <location>
        <begin position="29"/>
        <end position="52"/>
    </location>
</feature>
<feature type="transmembrane region" description="Helical" evidence="1">
    <location>
        <begin position="326"/>
        <end position="345"/>
    </location>
</feature>
<dbReference type="InterPro" id="IPR014729">
    <property type="entry name" value="Rossmann-like_a/b/a_fold"/>
</dbReference>
<feature type="transmembrane region" description="Helical" evidence="1">
    <location>
        <begin position="100"/>
        <end position="122"/>
    </location>
</feature>
<organism evidence="3 4">
    <name type="scientific">Tessaracoccus flavescens</name>
    <dbReference type="NCBI Taxonomy" id="399497"/>
    <lineage>
        <taxon>Bacteria</taxon>
        <taxon>Bacillati</taxon>
        <taxon>Actinomycetota</taxon>
        <taxon>Actinomycetes</taxon>
        <taxon>Propionibacteriales</taxon>
        <taxon>Propionibacteriaceae</taxon>
        <taxon>Tessaracoccus</taxon>
    </lineage>
</organism>
<dbReference type="InterPro" id="IPR003848">
    <property type="entry name" value="DUF218"/>
</dbReference>
<dbReference type="Proteomes" id="UP000188235">
    <property type="component" value="Chromosome"/>
</dbReference>
<dbReference type="Gene3D" id="3.40.50.620">
    <property type="entry name" value="HUPs"/>
    <property type="match status" value="1"/>
</dbReference>
<dbReference type="Pfam" id="PF02698">
    <property type="entry name" value="DUF218"/>
    <property type="match status" value="1"/>
</dbReference>
<feature type="domain" description="DUF218" evidence="2">
    <location>
        <begin position="168"/>
        <end position="313"/>
    </location>
</feature>
<feature type="transmembrane region" description="Helical" evidence="1">
    <location>
        <begin position="128"/>
        <end position="152"/>
    </location>
</feature>
<dbReference type="CDD" id="cd06259">
    <property type="entry name" value="YdcF-like"/>
    <property type="match status" value="1"/>
</dbReference>
<dbReference type="PANTHER" id="PTHR30336:SF4">
    <property type="entry name" value="ENVELOPE BIOGENESIS FACTOR ELYC"/>
    <property type="match status" value="1"/>
</dbReference>
<dbReference type="GO" id="GO:0000270">
    <property type="term" value="P:peptidoglycan metabolic process"/>
    <property type="evidence" value="ECO:0007669"/>
    <property type="project" value="TreeGrafter"/>
</dbReference>
<feature type="transmembrane region" description="Helical" evidence="1">
    <location>
        <begin position="64"/>
        <end position="88"/>
    </location>
</feature>
<reference evidence="3 4" key="1">
    <citation type="journal article" date="2008" name="Int. J. Syst. Evol. Microbiol.">
        <title>Tessaracoccus flavescens sp. nov., isolated from marine sediment.</title>
        <authorList>
            <person name="Lee D.W."/>
            <person name="Lee S.D."/>
        </authorList>
    </citation>
    <scope>NUCLEOTIDE SEQUENCE [LARGE SCALE GENOMIC DNA]</scope>
    <source>
        <strain evidence="3 4">SST-39T</strain>
    </source>
</reference>
<keyword evidence="1" id="KW-1133">Transmembrane helix</keyword>
<dbReference type="GO" id="GO:0043164">
    <property type="term" value="P:Gram-negative-bacterium-type cell wall biogenesis"/>
    <property type="evidence" value="ECO:0007669"/>
    <property type="project" value="TreeGrafter"/>
</dbReference>
<protein>
    <recommendedName>
        <fullName evidence="2">DUF218 domain-containing protein</fullName>
    </recommendedName>
</protein>
<evidence type="ECO:0000259" key="2">
    <source>
        <dbReference type="Pfam" id="PF02698"/>
    </source>
</evidence>
<dbReference type="GO" id="GO:0005886">
    <property type="term" value="C:plasma membrane"/>
    <property type="evidence" value="ECO:0007669"/>
    <property type="project" value="TreeGrafter"/>
</dbReference>
<keyword evidence="1" id="KW-0472">Membrane</keyword>
<evidence type="ECO:0000313" key="3">
    <source>
        <dbReference type="EMBL" id="AQP52200.1"/>
    </source>
</evidence>
<proteinExistence type="predicted"/>
<gene>
    <name evidence="3" type="ORF">BW733_16595</name>
</gene>
<evidence type="ECO:0000256" key="1">
    <source>
        <dbReference type="SAM" id="Phobius"/>
    </source>
</evidence>